<sequence>MHIYLFYTKKHCFYNLKEKITAFSDVVWWVPCMAPPYNITKLIHFWVGTVEIRAGSG</sequence>
<dbReference type="EMBL" id="BIFQ01000001">
    <property type="protein sequence ID" value="GCE05055.1"/>
    <property type="molecule type" value="Genomic_DNA"/>
</dbReference>
<dbReference type="Proteomes" id="UP000287224">
    <property type="component" value="Unassembled WGS sequence"/>
</dbReference>
<accession>A0A401ZDX7</accession>
<dbReference type="AlphaFoldDB" id="A0A401ZDX7"/>
<organism evidence="1 2">
    <name type="scientific">Dictyobacter aurantiacus</name>
    <dbReference type="NCBI Taxonomy" id="1936993"/>
    <lineage>
        <taxon>Bacteria</taxon>
        <taxon>Bacillati</taxon>
        <taxon>Chloroflexota</taxon>
        <taxon>Ktedonobacteria</taxon>
        <taxon>Ktedonobacterales</taxon>
        <taxon>Dictyobacteraceae</taxon>
        <taxon>Dictyobacter</taxon>
    </lineage>
</organism>
<gene>
    <name evidence="1" type="ORF">KDAU_23840</name>
</gene>
<evidence type="ECO:0000313" key="1">
    <source>
        <dbReference type="EMBL" id="GCE05055.1"/>
    </source>
</evidence>
<proteinExistence type="predicted"/>
<protein>
    <submittedName>
        <fullName evidence="1">Uncharacterized protein</fullName>
    </submittedName>
</protein>
<evidence type="ECO:0000313" key="2">
    <source>
        <dbReference type="Proteomes" id="UP000287224"/>
    </source>
</evidence>
<reference evidence="2" key="1">
    <citation type="submission" date="2018-12" db="EMBL/GenBank/DDBJ databases">
        <title>Tengunoibacter tsumagoiensis gen. nov., sp. nov., Dictyobacter kobayashii sp. nov., D. alpinus sp. nov., and D. joshuensis sp. nov. and description of Dictyobacteraceae fam. nov. within the order Ktedonobacterales isolated from Tengu-no-mugimeshi.</title>
        <authorList>
            <person name="Wang C.M."/>
            <person name="Zheng Y."/>
            <person name="Sakai Y."/>
            <person name="Toyoda A."/>
            <person name="Minakuchi Y."/>
            <person name="Abe K."/>
            <person name="Yokota A."/>
            <person name="Yabe S."/>
        </authorList>
    </citation>
    <scope>NUCLEOTIDE SEQUENCE [LARGE SCALE GENOMIC DNA]</scope>
    <source>
        <strain evidence="2">S-27</strain>
    </source>
</reference>
<name>A0A401ZDX7_9CHLR</name>
<comment type="caution">
    <text evidence="1">The sequence shown here is derived from an EMBL/GenBank/DDBJ whole genome shotgun (WGS) entry which is preliminary data.</text>
</comment>
<keyword evidence="2" id="KW-1185">Reference proteome</keyword>